<name>A0A5D4GX21_9SPHI</name>
<protein>
    <submittedName>
        <fullName evidence="1">Uncharacterized protein</fullName>
    </submittedName>
</protein>
<dbReference type="EMBL" id="VTAV01000019">
    <property type="protein sequence ID" value="TYR32533.1"/>
    <property type="molecule type" value="Genomic_DNA"/>
</dbReference>
<proteinExistence type="predicted"/>
<dbReference type="RefSeq" id="WP_148920837.1">
    <property type="nucleotide sequence ID" value="NZ_VTAV01000019.1"/>
</dbReference>
<evidence type="ECO:0000313" key="1">
    <source>
        <dbReference type="EMBL" id="TYR32533.1"/>
    </source>
</evidence>
<keyword evidence="2" id="KW-1185">Reference proteome</keyword>
<evidence type="ECO:0000313" key="2">
    <source>
        <dbReference type="Proteomes" id="UP000322362"/>
    </source>
</evidence>
<dbReference type="AlphaFoldDB" id="A0A5D4GX21"/>
<gene>
    <name evidence="1" type="ORF">FXV77_19060</name>
</gene>
<dbReference type="Proteomes" id="UP000322362">
    <property type="component" value="Unassembled WGS sequence"/>
</dbReference>
<comment type="caution">
    <text evidence="1">The sequence shown here is derived from an EMBL/GenBank/DDBJ whole genome shotgun (WGS) entry which is preliminary data.</text>
</comment>
<sequence>MYAKIVLTVNTDAIKDATLYKGNIPAMYGGRSSSVLDFVYIFSDSFITVKFDTVAKLSKPA</sequence>
<reference evidence="1 2" key="1">
    <citation type="submission" date="2019-08" db="EMBL/GenBank/DDBJ databases">
        <title>Phlebobacter frassis gen. nov. sp. nov., a new member of family Sphingobacteriaceae isolated from sand fly rearing media.</title>
        <authorList>
            <person name="Kakumanu M.L."/>
            <person name="Marayati B.F."/>
            <person name="Wada-Katsumata A."/>
            <person name="Wasserberg G."/>
            <person name="Schal C."/>
            <person name="Apperson C.S."/>
            <person name="Ponnusamy L."/>
        </authorList>
    </citation>
    <scope>NUCLEOTIDE SEQUENCE [LARGE SCALE GENOMIC DNA]</scope>
    <source>
        <strain evidence="1 2">SSI9</strain>
    </source>
</reference>
<organism evidence="1 2">
    <name type="scientific">Sphingobacterium phlebotomi</name>
    <dbReference type="NCBI Taxonomy" id="2605433"/>
    <lineage>
        <taxon>Bacteria</taxon>
        <taxon>Pseudomonadati</taxon>
        <taxon>Bacteroidota</taxon>
        <taxon>Sphingobacteriia</taxon>
        <taxon>Sphingobacteriales</taxon>
        <taxon>Sphingobacteriaceae</taxon>
        <taxon>Sphingobacterium</taxon>
    </lineage>
</organism>
<accession>A0A5D4GX21</accession>